<keyword evidence="2" id="KW-1185">Reference proteome</keyword>
<comment type="caution">
    <text evidence="1">The sequence shown here is derived from an EMBL/GenBank/DDBJ whole genome shotgun (WGS) entry which is preliminary data.</text>
</comment>
<feature type="non-terminal residue" evidence="1">
    <location>
        <position position="44"/>
    </location>
</feature>
<dbReference type="Proteomes" id="UP000265520">
    <property type="component" value="Unassembled WGS sequence"/>
</dbReference>
<dbReference type="EMBL" id="LXQA010042768">
    <property type="protein sequence ID" value="MCI00292.1"/>
    <property type="molecule type" value="Genomic_DNA"/>
</dbReference>
<name>A0A392NLJ4_9FABA</name>
<evidence type="ECO:0000313" key="1">
    <source>
        <dbReference type="EMBL" id="MCI00292.1"/>
    </source>
</evidence>
<reference evidence="1 2" key="1">
    <citation type="journal article" date="2018" name="Front. Plant Sci.">
        <title>Red Clover (Trifolium pratense) and Zigzag Clover (T. medium) - A Picture of Genomic Similarities and Differences.</title>
        <authorList>
            <person name="Dluhosova J."/>
            <person name="Istvanek J."/>
            <person name="Nedelnik J."/>
            <person name="Repkova J."/>
        </authorList>
    </citation>
    <scope>NUCLEOTIDE SEQUENCE [LARGE SCALE GENOMIC DNA]</scope>
    <source>
        <strain evidence="2">cv. 10/8</strain>
        <tissue evidence="1">Leaf</tissue>
    </source>
</reference>
<dbReference type="AlphaFoldDB" id="A0A392NLJ4"/>
<accession>A0A392NLJ4</accession>
<protein>
    <submittedName>
        <fullName evidence="1">Uncharacterized protein</fullName>
    </submittedName>
</protein>
<sequence length="44" mass="4679">MIAPIPAGFERPPPLATYDGLTDPDEHVGNINAVLDFRMVSGAI</sequence>
<organism evidence="1 2">
    <name type="scientific">Trifolium medium</name>
    <dbReference type="NCBI Taxonomy" id="97028"/>
    <lineage>
        <taxon>Eukaryota</taxon>
        <taxon>Viridiplantae</taxon>
        <taxon>Streptophyta</taxon>
        <taxon>Embryophyta</taxon>
        <taxon>Tracheophyta</taxon>
        <taxon>Spermatophyta</taxon>
        <taxon>Magnoliopsida</taxon>
        <taxon>eudicotyledons</taxon>
        <taxon>Gunneridae</taxon>
        <taxon>Pentapetalae</taxon>
        <taxon>rosids</taxon>
        <taxon>fabids</taxon>
        <taxon>Fabales</taxon>
        <taxon>Fabaceae</taxon>
        <taxon>Papilionoideae</taxon>
        <taxon>50 kb inversion clade</taxon>
        <taxon>NPAAA clade</taxon>
        <taxon>Hologalegina</taxon>
        <taxon>IRL clade</taxon>
        <taxon>Trifolieae</taxon>
        <taxon>Trifolium</taxon>
    </lineage>
</organism>
<evidence type="ECO:0000313" key="2">
    <source>
        <dbReference type="Proteomes" id="UP000265520"/>
    </source>
</evidence>
<proteinExistence type="predicted"/>
<gene>
    <name evidence="1" type="ORF">A2U01_0021309</name>
</gene>